<dbReference type="EMBL" id="CAJEWN010000003">
    <property type="protein sequence ID" value="CAD2125121.1"/>
    <property type="molecule type" value="Genomic_DNA"/>
</dbReference>
<protein>
    <submittedName>
        <fullName evidence="1">Uncharacterized protein</fullName>
    </submittedName>
</protein>
<proteinExistence type="predicted"/>
<accession>A0A6V7TNJ2</accession>
<gene>
    <name evidence="1" type="ORF">MENT_LOCUS1071</name>
</gene>
<comment type="caution">
    <text evidence="1">The sequence shown here is derived from an EMBL/GenBank/DDBJ whole genome shotgun (WGS) entry which is preliminary data.</text>
</comment>
<reference evidence="1 2" key="1">
    <citation type="submission" date="2020-08" db="EMBL/GenBank/DDBJ databases">
        <authorList>
            <person name="Koutsovoulos G."/>
            <person name="Danchin GJ E."/>
        </authorList>
    </citation>
    <scope>NUCLEOTIDE SEQUENCE [LARGE SCALE GENOMIC DNA]</scope>
</reference>
<organism evidence="1 2">
    <name type="scientific">Meloidogyne enterolobii</name>
    <name type="common">Root-knot nematode worm</name>
    <name type="synonym">Meloidogyne mayaguensis</name>
    <dbReference type="NCBI Taxonomy" id="390850"/>
    <lineage>
        <taxon>Eukaryota</taxon>
        <taxon>Metazoa</taxon>
        <taxon>Ecdysozoa</taxon>
        <taxon>Nematoda</taxon>
        <taxon>Chromadorea</taxon>
        <taxon>Rhabditida</taxon>
        <taxon>Tylenchina</taxon>
        <taxon>Tylenchomorpha</taxon>
        <taxon>Tylenchoidea</taxon>
        <taxon>Meloidogynidae</taxon>
        <taxon>Meloidogyninae</taxon>
        <taxon>Meloidogyne</taxon>
    </lineage>
</organism>
<evidence type="ECO:0000313" key="1">
    <source>
        <dbReference type="EMBL" id="CAD2125121.1"/>
    </source>
</evidence>
<name>A0A6V7TNJ2_MELEN</name>
<dbReference type="Proteomes" id="UP000580250">
    <property type="component" value="Unassembled WGS sequence"/>
</dbReference>
<sequence>MRFTPRQIKWNRTRKKMLTIMSCKWRKKNRASYGADCCLFILKYKE</sequence>
<evidence type="ECO:0000313" key="2">
    <source>
        <dbReference type="Proteomes" id="UP000580250"/>
    </source>
</evidence>
<dbReference type="AlphaFoldDB" id="A0A6V7TNJ2"/>